<keyword evidence="2" id="KW-0378">Hydrolase</keyword>
<dbReference type="STRING" id="413071.G9N008"/>
<name>G9N008_HYPVG</name>
<dbReference type="SUPFAM" id="SSF53474">
    <property type="entry name" value="alpha/beta-Hydrolases"/>
    <property type="match status" value="1"/>
</dbReference>
<gene>
    <name evidence="3" type="ORF">TRIVIDRAFT_68777</name>
</gene>
<comment type="caution">
    <text evidence="3">The sequence shown here is derived from an EMBL/GenBank/DDBJ whole genome shotgun (WGS) entry which is preliminary data.</text>
</comment>
<evidence type="ECO:0000256" key="2">
    <source>
        <dbReference type="ARBA" id="ARBA00022801"/>
    </source>
</evidence>
<dbReference type="PANTHER" id="PTHR22946:SF13">
    <property type="entry name" value="ALPHA_BETA HYDROLASE PSOB"/>
    <property type="match status" value="1"/>
</dbReference>
<sequence length="429" mass="47960">MHRFFKGEFFHFETVRILGMTPHGGADVAEVLEAVGKIKDGDPSSWEKAWATQARRAEALAEEACENGDRIAARRAYLRASNYTRAAAYMRPGDGPNRPDPRHVNVCEKVNGLFRKATALFDCGVEYLTIPFDEKISFPGILYLPPPNRRTSGKIPVLIATGGADALQEELYYMHPAVGPDLGYAVLTFEGPGQGLTLRRHDIKMRPDWEVVVSSVLNYIEKLSESHPEFDLDVSRIAIAGASLGGYFALRAAADPRIKACVAIDPVYSMWDFVTAHVSPAFIGAWERGWLSNRFVDFFIHMGMWSAFQMRWEVSISGTFFGITSPASIMQEMKRYSLTLPGDKSYLDRVKCPVLVSGASESLYIEANRHTMRVISGLKHQAEVDKEVWMANTPGQGSLQAKMGAMQLVNQKTFKFLDRHFGIQRQQIL</sequence>
<dbReference type="InterPro" id="IPR010520">
    <property type="entry name" value="FrsA-like"/>
</dbReference>
<accession>G9N008</accession>
<dbReference type="Proteomes" id="UP000007115">
    <property type="component" value="Unassembled WGS sequence"/>
</dbReference>
<dbReference type="eggNOG" id="ENOG502QPTG">
    <property type="taxonomic scope" value="Eukaryota"/>
</dbReference>
<proteinExistence type="predicted"/>
<dbReference type="HOGENOM" id="CLU_034451_0_0_1"/>
<dbReference type="Pfam" id="PF06500">
    <property type="entry name" value="FrsA-like"/>
    <property type="match status" value="1"/>
</dbReference>
<evidence type="ECO:0000313" key="4">
    <source>
        <dbReference type="Proteomes" id="UP000007115"/>
    </source>
</evidence>
<dbReference type="InterPro" id="IPR050261">
    <property type="entry name" value="FrsA_esterase"/>
</dbReference>
<dbReference type="OMA" id="FQMRWEV"/>
<dbReference type="GeneID" id="25797143"/>
<keyword evidence="4" id="KW-1185">Reference proteome</keyword>
<dbReference type="VEuPathDB" id="FungiDB:TRIVIDRAFT_68777"/>
<dbReference type="PANTHER" id="PTHR22946">
    <property type="entry name" value="DIENELACTONE HYDROLASE DOMAIN-CONTAINING PROTEIN-RELATED"/>
    <property type="match status" value="1"/>
</dbReference>
<dbReference type="InParanoid" id="G9N008"/>
<protein>
    <recommendedName>
        <fullName evidence="5">AB hydrolase-1 domain-containing protein</fullName>
    </recommendedName>
</protein>
<organism evidence="3 4">
    <name type="scientific">Hypocrea virens (strain Gv29-8 / FGSC 10586)</name>
    <name type="common">Gliocladium virens</name>
    <name type="synonym">Trichoderma virens</name>
    <dbReference type="NCBI Taxonomy" id="413071"/>
    <lineage>
        <taxon>Eukaryota</taxon>
        <taxon>Fungi</taxon>
        <taxon>Dikarya</taxon>
        <taxon>Ascomycota</taxon>
        <taxon>Pezizomycotina</taxon>
        <taxon>Sordariomycetes</taxon>
        <taxon>Hypocreomycetidae</taxon>
        <taxon>Hypocreales</taxon>
        <taxon>Hypocreaceae</taxon>
        <taxon>Trichoderma</taxon>
    </lineage>
</organism>
<evidence type="ECO:0000313" key="3">
    <source>
        <dbReference type="EMBL" id="EHK20212.1"/>
    </source>
</evidence>
<evidence type="ECO:0008006" key="5">
    <source>
        <dbReference type="Google" id="ProtNLM"/>
    </source>
</evidence>
<dbReference type="GO" id="GO:0016787">
    <property type="term" value="F:hydrolase activity"/>
    <property type="evidence" value="ECO:0007669"/>
    <property type="project" value="UniProtKB-KW"/>
</dbReference>
<dbReference type="AlphaFoldDB" id="G9N008"/>
<dbReference type="RefSeq" id="XP_013954405.1">
    <property type="nucleotide sequence ID" value="XM_014098930.1"/>
</dbReference>
<dbReference type="Gene3D" id="3.40.50.1820">
    <property type="entry name" value="alpha/beta hydrolase"/>
    <property type="match status" value="1"/>
</dbReference>
<reference evidence="3 4" key="1">
    <citation type="journal article" date="2011" name="Genome Biol.">
        <title>Comparative genome sequence analysis underscores mycoparasitism as the ancestral life style of Trichoderma.</title>
        <authorList>
            <person name="Kubicek C.P."/>
            <person name="Herrera-Estrella A."/>
            <person name="Seidl-Seiboth V."/>
            <person name="Martinez D.A."/>
            <person name="Druzhinina I.S."/>
            <person name="Thon M."/>
            <person name="Zeilinger S."/>
            <person name="Casas-Flores S."/>
            <person name="Horwitz B.A."/>
            <person name="Mukherjee P.K."/>
            <person name="Mukherjee M."/>
            <person name="Kredics L."/>
            <person name="Alcaraz L.D."/>
            <person name="Aerts A."/>
            <person name="Antal Z."/>
            <person name="Atanasova L."/>
            <person name="Cervantes-Badillo M.G."/>
            <person name="Challacombe J."/>
            <person name="Chertkov O."/>
            <person name="McCluskey K."/>
            <person name="Coulpier F."/>
            <person name="Deshpande N."/>
            <person name="von Doehren H."/>
            <person name="Ebbole D.J."/>
            <person name="Esquivel-Naranjo E.U."/>
            <person name="Fekete E."/>
            <person name="Flipphi M."/>
            <person name="Glaser F."/>
            <person name="Gomez-Rodriguez E.Y."/>
            <person name="Gruber S."/>
            <person name="Han C."/>
            <person name="Henrissat B."/>
            <person name="Hermosa R."/>
            <person name="Hernandez-Onate M."/>
            <person name="Karaffa L."/>
            <person name="Kosti I."/>
            <person name="Le Crom S."/>
            <person name="Lindquist E."/>
            <person name="Lucas S."/>
            <person name="Luebeck M."/>
            <person name="Luebeck P.S."/>
            <person name="Margeot A."/>
            <person name="Metz B."/>
            <person name="Misra M."/>
            <person name="Nevalainen H."/>
            <person name="Omann M."/>
            <person name="Packer N."/>
            <person name="Perrone G."/>
            <person name="Uresti-Rivera E.E."/>
            <person name="Salamov A."/>
            <person name="Schmoll M."/>
            <person name="Seiboth B."/>
            <person name="Shapiro H."/>
            <person name="Sukno S."/>
            <person name="Tamayo-Ramos J.A."/>
            <person name="Tisch D."/>
            <person name="Wiest A."/>
            <person name="Wilkinson H.H."/>
            <person name="Zhang M."/>
            <person name="Coutinho P.M."/>
            <person name="Kenerley C.M."/>
            <person name="Monte E."/>
            <person name="Baker S.E."/>
            <person name="Grigoriev I.V."/>
        </authorList>
    </citation>
    <scope>NUCLEOTIDE SEQUENCE [LARGE SCALE GENOMIC DNA]</scope>
    <source>
        <strain evidence="4">Gv29-8 / FGSC 10586</strain>
    </source>
</reference>
<evidence type="ECO:0000256" key="1">
    <source>
        <dbReference type="ARBA" id="ARBA00004685"/>
    </source>
</evidence>
<dbReference type="Gene3D" id="1.20.1440.110">
    <property type="entry name" value="acylaminoacyl peptidase"/>
    <property type="match status" value="1"/>
</dbReference>
<comment type="pathway">
    <text evidence="1">Mycotoxin biosynthesis.</text>
</comment>
<dbReference type="EMBL" id="ABDF02000081">
    <property type="protein sequence ID" value="EHK20212.1"/>
    <property type="molecule type" value="Genomic_DNA"/>
</dbReference>
<dbReference type="InterPro" id="IPR029058">
    <property type="entry name" value="AB_hydrolase_fold"/>
</dbReference>
<dbReference type="OrthoDB" id="249703at2759"/>